<sequence length="135" mass="14251">MSAAHDACAASRPNHSPQNPMPAGNASSTLMLAPTLGRALPRRTPQPVVWGQLPSSHSPAMGSAAAVSSRISSSAVKSRPHRCRTAMVKPMARRPITAEQPRDTTAAARARAGRPAPSSFPTRVETPRLREEGKT</sequence>
<dbReference type="Proteomes" id="UP000663760">
    <property type="component" value="Chromosome 1"/>
</dbReference>
<dbReference type="EMBL" id="LR746264">
    <property type="protein sequence ID" value="CAA7387749.1"/>
    <property type="molecule type" value="Genomic_DNA"/>
</dbReference>
<feature type="compositionally biased region" description="Low complexity" evidence="1">
    <location>
        <begin position="63"/>
        <end position="77"/>
    </location>
</feature>
<gene>
    <name evidence="2" type="ORF">SI8410_01000128</name>
</gene>
<organism evidence="2 3">
    <name type="scientific">Spirodela intermedia</name>
    <name type="common">Intermediate duckweed</name>
    <dbReference type="NCBI Taxonomy" id="51605"/>
    <lineage>
        <taxon>Eukaryota</taxon>
        <taxon>Viridiplantae</taxon>
        <taxon>Streptophyta</taxon>
        <taxon>Embryophyta</taxon>
        <taxon>Tracheophyta</taxon>
        <taxon>Spermatophyta</taxon>
        <taxon>Magnoliopsida</taxon>
        <taxon>Liliopsida</taxon>
        <taxon>Araceae</taxon>
        <taxon>Lemnoideae</taxon>
        <taxon>Spirodela</taxon>
    </lineage>
</organism>
<proteinExistence type="predicted"/>
<feature type="compositionally biased region" description="Low complexity" evidence="1">
    <location>
        <begin position="106"/>
        <end position="117"/>
    </location>
</feature>
<keyword evidence="3" id="KW-1185">Reference proteome</keyword>
<evidence type="ECO:0000256" key="1">
    <source>
        <dbReference type="SAM" id="MobiDB-lite"/>
    </source>
</evidence>
<evidence type="ECO:0000313" key="3">
    <source>
        <dbReference type="Proteomes" id="UP000663760"/>
    </source>
</evidence>
<protein>
    <submittedName>
        <fullName evidence="2">Uncharacterized protein</fullName>
    </submittedName>
</protein>
<feature type="compositionally biased region" description="Basic and acidic residues" evidence="1">
    <location>
        <begin position="125"/>
        <end position="135"/>
    </location>
</feature>
<dbReference type="AlphaFoldDB" id="A0A7I8JVL1"/>
<name>A0A7I8JVL1_SPIIN</name>
<feature type="region of interest" description="Disordered" evidence="1">
    <location>
        <begin position="1"/>
        <end position="135"/>
    </location>
</feature>
<accession>A0A7I8JVL1</accession>
<evidence type="ECO:0000313" key="2">
    <source>
        <dbReference type="EMBL" id="CAA7387749.1"/>
    </source>
</evidence>
<reference evidence="2" key="1">
    <citation type="submission" date="2020-02" db="EMBL/GenBank/DDBJ databases">
        <authorList>
            <person name="Scholz U."/>
            <person name="Mascher M."/>
            <person name="Fiebig A."/>
        </authorList>
    </citation>
    <scope>NUCLEOTIDE SEQUENCE</scope>
</reference>